<gene>
    <name evidence="1" type="ORF">Megvenef_01291</name>
</gene>
<sequence length="325" mass="34437">MPTIGSNLTSALDILNSASGKRRDIGDLSNKVQDSLANVTTGQKFGSRAELDATGLSGRFDNAQAMILKAEANKTTVYVSDGKLKSQQQALIDINKAMVRFEQERAQNSAAAGTDVQKADKALGEIERIMRSKNQSGEYIFGGNDPFTDPLSVIDPVTGNRVAINLKTQSNVVGGSVLVNNYSDAAPDVTVVTVSSAHEVKQGFLYPGMDSMVKTIGYLNMVKTGVVAGVPAVTLADIGAAQDVQRLARGETQVLVNLEIEKVEAARSINLSDINSASAILKEFKGDLVELTGRAKTLLESFVASISIANAGDKAFDALLQNSRI</sequence>
<dbReference type="RefSeq" id="WP_322777218.1">
    <property type="nucleotide sequence ID" value="NZ_JARJFB010000113.1"/>
</dbReference>
<name>A0ABU5NDT7_9RICK</name>
<evidence type="ECO:0000313" key="2">
    <source>
        <dbReference type="Proteomes" id="UP001291687"/>
    </source>
</evidence>
<keyword evidence="2" id="KW-1185">Reference proteome</keyword>
<reference evidence="1 2" key="1">
    <citation type="submission" date="2023-03" db="EMBL/GenBank/DDBJ databases">
        <title>Host association and intracellularity evolved multiple times independently in the Rickettsiales.</title>
        <authorList>
            <person name="Castelli M."/>
            <person name="Nardi T."/>
            <person name="Gammuto L."/>
            <person name="Bellinzona G."/>
            <person name="Sabaneyeva E."/>
            <person name="Potekhin A."/>
            <person name="Serra V."/>
            <person name="Petroni G."/>
            <person name="Sassera D."/>
        </authorList>
    </citation>
    <scope>NUCLEOTIDE SEQUENCE [LARGE SCALE GENOMIC DNA]</scope>
    <source>
        <strain evidence="1 2">Sr 2-6</strain>
    </source>
</reference>
<comment type="caution">
    <text evidence="1">The sequence shown here is derived from an EMBL/GenBank/DDBJ whole genome shotgun (WGS) entry which is preliminary data.</text>
</comment>
<evidence type="ECO:0000313" key="1">
    <source>
        <dbReference type="EMBL" id="MEA0971316.1"/>
    </source>
</evidence>
<organism evidence="1 2">
    <name type="scientific">Candidatus Megaera venefica</name>
    <dbReference type="NCBI Taxonomy" id="2055910"/>
    <lineage>
        <taxon>Bacteria</taxon>
        <taxon>Pseudomonadati</taxon>
        <taxon>Pseudomonadota</taxon>
        <taxon>Alphaproteobacteria</taxon>
        <taxon>Rickettsiales</taxon>
        <taxon>Rickettsiaceae</taxon>
        <taxon>Candidatus Megaera</taxon>
    </lineage>
</organism>
<accession>A0ABU5NDT7</accession>
<dbReference type="EMBL" id="JARJFB010000113">
    <property type="protein sequence ID" value="MEA0971316.1"/>
    <property type="molecule type" value="Genomic_DNA"/>
</dbReference>
<protein>
    <recommendedName>
        <fullName evidence="3">Flagellin</fullName>
    </recommendedName>
</protein>
<evidence type="ECO:0008006" key="3">
    <source>
        <dbReference type="Google" id="ProtNLM"/>
    </source>
</evidence>
<dbReference type="Proteomes" id="UP001291687">
    <property type="component" value="Unassembled WGS sequence"/>
</dbReference>
<proteinExistence type="predicted"/>